<keyword evidence="2" id="KW-0597">Phosphoprotein</keyword>
<dbReference type="EMBL" id="GIBP01003999">
    <property type="protein sequence ID" value="NDV32968.1"/>
    <property type="molecule type" value="Transcribed_RNA"/>
</dbReference>
<dbReference type="GO" id="GO:0005524">
    <property type="term" value="F:ATP binding"/>
    <property type="evidence" value="ECO:0007669"/>
    <property type="project" value="InterPro"/>
</dbReference>
<dbReference type="PANTHER" id="PTHR10841">
    <property type="entry name" value="SYNAPSIN"/>
    <property type="match status" value="1"/>
</dbReference>
<dbReference type="InterPro" id="IPR020897">
    <property type="entry name" value="Synapsin_pre-ATP-grasp_dom"/>
</dbReference>
<dbReference type="InterPro" id="IPR016185">
    <property type="entry name" value="PreATP-grasp_dom_sf"/>
</dbReference>
<keyword evidence="3" id="KW-0770">Synapse</keyword>
<reference evidence="8" key="1">
    <citation type="journal article" date="2020" name="J. Eukaryot. Microbiol.">
        <title>De novo Sequencing, Assembly and Annotation of the Transcriptome for the Free-Living Testate Amoeba Arcella intermedia.</title>
        <authorList>
            <person name="Ribeiro G.M."/>
            <person name="Porfirio-Sousa A.L."/>
            <person name="Maurer-Alcala X.X."/>
            <person name="Katz L.A."/>
            <person name="Lahr D.J.G."/>
        </authorList>
    </citation>
    <scope>NUCLEOTIDE SEQUENCE</scope>
</reference>
<feature type="coiled-coil region" evidence="5">
    <location>
        <begin position="318"/>
        <end position="352"/>
    </location>
</feature>
<proteinExistence type="inferred from homology"/>
<comment type="similarity">
    <text evidence="1">Belongs to the synapsin family.</text>
</comment>
<dbReference type="InterPro" id="IPR020898">
    <property type="entry name" value="Synapsin_ATP-bd_dom"/>
</dbReference>
<evidence type="ECO:0000259" key="6">
    <source>
        <dbReference type="Pfam" id="PF02078"/>
    </source>
</evidence>
<dbReference type="InterPro" id="IPR001359">
    <property type="entry name" value="Synapsin"/>
</dbReference>
<dbReference type="SUPFAM" id="SSF52440">
    <property type="entry name" value="PreATP-grasp domain"/>
    <property type="match status" value="1"/>
</dbReference>
<dbReference type="Gene3D" id="3.30.470.20">
    <property type="entry name" value="ATP-grasp fold, B domain"/>
    <property type="match status" value="1"/>
</dbReference>
<feature type="domain" description="Synapsin ATP-binding" evidence="7">
    <location>
        <begin position="103"/>
        <end position="303"/>
    </location>
</feature>
<keyword evidence="5" id="KW-0175">Coiled coil</keyword>
<evidence type="ECO:0000256" key="2">
    <source>
        <dbReference type="ARBA" id="ARBA00022553"/>
    </source>
</evidence>
<sequence>MIVECQSIINWYEIFEGVTLSDGTPIQVEQTVWDDLSLISYHDCGVQATCARASRPHKGTSQEIQRNFTVDFVLLRSVTRSIKGQDSRNKLFTLMHGNVPSVNSLMSAYVCLERATVFGALKGIQQKLGNQKFPLISQTLYGEHRSMLITPDFPLVAKVGAVHAGYGKMKCDTSRQFADFKSVVALHGDYVTAEPFIDWDYDMRIQKIGPNYRAFRRVSSNWKGNVGNESFVEDMDLTEDYKQMVDECAKLFGGLEILGLDLVHCKDGKEYILELNDTAIGLVHKHTKEDMGFMRDIVVTKMDSLFVKNVAPVEQDNSTSLEEKVKILETQLRLEKEKFSNLQKTIEEAKEEGSCKPQ</sequence>
<dbReference type="Gene3D" id="3.40.50.20">
    <property type="match status" value="1"/>
</dbReference>
<dbReference type="PANTHER" id="PTHR10841:SF17">
    <property type="entry name" value="SYNAPSIN"/>
    <property type="match status" value="1"/>
</dbReference>
<comment type="subcellular location">
    <subcellularLocation>
        <location evidence="4">Synapse</location>
    </subcellularLocation>
</comment>
<accession>A0A6B2L819</accession>
<dbReference type="PRINTS" id="PR01368">
    <property type="entry name" value="SYNAPSIN"/>
</dbReference>
<dbReference type="SUPFAM" id="SSF56059">
    <property type="entry name" value="Glutathione synthetase ATP-binding domain-like"/>
    <property type="match status" value="1"/>
</dbReference>
<dbReference type="InterPro" id="IPR013815">
    <property type="entry name" value="ATP_grasp_subdomain_1"/>
</dbReference>
<evidence type="ECO:0000259" key="7">
    <source>
        <dbReference type="Pfam" id="PF02750"/>
    </source>
</evidence>
<evidence type="ECO:0000256" key="1">
    <source>
        <dbReference type="ARBA" id="ARBA00008243"/>
    </source>
</evidence>
<evidence type="ECO:0000256" key="3">
    <source>
        <dbReference type="ARBA" id="ARBA00023018"/>
    </source>
</evidence>
<name>A0A6B2L819_9EUKA</name>
<organism evidence="8">
    <name type="scientific">Arcella intermedia</name>
    <dbReference type="NCBI Taxonomy" id="1963864"/>
    <lineage>
        <taxon>Eukaryota</taxon>
        <taxon>Amoebozoa</taxon>
        <taxon>Tubulinea</taxon>
        <taxon>Elardia</taxon>
        <taxon>Arcellinida</taxon>
        <taxon>Sphaerothecina</taxon>
        <taxon>Arcellidae</taxon>
        <taxon>Arcella</taxon>
    </lineage>
</organism>
<dbReference type="Gene3D" id="3.30.1490.20">
    <property type="entry name" value="ATP-grasp fold, A domain"/>
    <property type="match status" value="1"/>
</dbReference>
<dbReference type="Pfam" id="PF02078">
    <property type="entry name" value="Synapsin"/>
    <property type="match status" value="1"/>
</dbReference>
<evidence type="ECO:0000256" key="4">
    <source>
        <dbReference type="ARBA" id="ARBA00034103"/>
    </source>
</evidence>
<feature type="domain" description="Synapsin pre-ATP-grasp" evidence="6">
    <location>
        <begin position="9"/>
        <end position="101"/>
    </location>
</feature>
<protein>
    <recommendedName>
        <fullName evidence="9">ATP-grasp domain-containing protein</fullName>
    </recommendedName>
</protein>
<evidence type="ECO:0000256" key="5">
    <source>
        <dbReference type="SAM" id="Coils"/>
    </source>
</evidence>
<evidence type="ECO:0008006" key="9">
    <source>
        <dbReference type="Google" id="ProtNLM"/>
    </source>
</evidence>
<dbReference type="Pfam" id="PF02750">
    <property type="entry name" value="Synapsin_C"/>
    <property type="match status" value="1"/>
</dbReference>
<dbReference type="AlphaFoldDB" id="A0A6B2L819"/>
<evidence type="ECO:0000313" key="8">
    <source>
        <dbReference type="EMBL" id="NDV32968.1"/>
    </source>
</evidence>